<dbReference type="Proteomes" id="UP000198697">
    <property type="component" value="Unassembled WGS sequence"/>
</dbReference>
<evidence type="ECO:0000313" key="3">
    <source>
        <dbReference type="EMBL" id="SES98544.1"/>
    </source>
</evidence>
<name>A0A1I0AY37_9BACT</name>
<gene>
    <name evidence="3" type="ORF">SAMN04487998_0853</name>
</gene>
<dbReference type="STRING" id="82805.SAMN04487998_0853"/>
<keyword evidence="1" id="KW-1133">Transmembrane helix</keyword>
<feature type="chain" id="PRO_5011526048" evidence="2">
    <location>
        <begin position="29"/>
        <end position="91"/>
    </location>
</feature>
<keyword evidence="2" id="KW-0732">Signal</keyword>
<evidence type="ECO:0000313" key="4">
    <source>
        <dbReference type="Proteomes" id="UP000198697"/>
    </source>
</evidence>
<organism evidence="3 4">
    <name type="scientific">Hymenobacter actinosclerus</name>
    <dbReference type="NCBI Taxonomy" id="82805"/>
    <lineage>
        <taxon>Bacteria</taxon>
        <taxon>Pseudomonadati</taxon>
        <taxon>Bacteroidota</taxon>
        <taxon>Cytophagia</taxon>
        <taxon>Cytophagales</taxon>
        <taxon>Hymenobacteraceae</taxon>
        <taxon>Hymenobacter</taxon>
    </lineage>
</organism>
<dbReference type="AlphaFoldDB" id="A0A1I0AY37"/>
<dbReference type="EMBL" id="FOHS01000001">
    <property type="protein sequence ID" value="SES98544.1"/>
    <property type="molecule type" value="Genomic_DNA"/>
</dbReference>
<evidence type="ECO:0000256" key="2">
    <source>
        <dbReference type="SAM" id="SignalP"/>
    </source>
</evidence>
<dbReference type="OrthoDB" id="678747at2"/>
<feature type="transmembrane region" description="Helical" evidence="1">
    <location>
        <begin position="56"/>
        <end position="75"/>
    </location>
</feature>
<protein>
    <submittedName>
        <fullName evidence="3">Uncharacterized protein</fullName>
    </submittedName>
</protein>
<proteinExistence type="predicted"/>
<sequence>MKKLAITGLLALLVTLLLSVLVPEPAQAQCTLCKTQLVAGGKDKDSYDTTGLNKGIVYLMTIPYILIGSVGFFWYRHTHQQKKKKAADDRL</sequence>
<evidence type="ECO:0000256" key="1">
    <source>
        <dbReference type="SAM" id="Phobius"/>
    </source>
</evidence>
<reference evidence="4" key="1">
    <citation type="submission" date="2016-10" db="EMBL/GenBank/DDBJ databases">
        <authorList>
            <person name="Varghese N."/>
            <person name="Submissions S."/>
        </authorList>
    </citation>
    <scope>NUCLEOTIDE SEQUENCE [LARGE SCALE GENOMIC DNA]</scope>
    <source>
        <strain evidence="4">DSM 15310</strain>
    </source>
</reference>
<feature type="signal peptide" evidence="2">
    <location>
        <begin position="1"/>
        <end position="28"/>
    </location>
</feature>
<accession>A0A1I0AY37</accession>
<keyword evidence="1" id="KW-0472">Membrane</keyword>
<keyword evidence="1" id="KW-0812">Transmembrane</keyword>
<keyword evidence="4" id="KW-1185">Reference proteome</keyword>
<dbReference type="RefSeq" id="WP_092768530.1">
    <property type="nucleotide sequence ID" value="NZ_FOHS01000001.1"/>
</dbReference>